<accession>A0AA88ALJ2</accession>
<proteinExistence type="predicted"/>
<evidence type="ECO:0000313" key="3">
    <source>
        <dbReference type="Proteomes" id="UP001187192"/>
    </source>
</evidence>
<dbReference type="EMBL" id="BTGU01000022">
    <property type="protein sequence ID" value="GMN46246.1"/>
    <property type="molecule type" value="Genomic_DNA"/>
</dbReference>
<dbReference type="InterPro" id="IPR005162">
    <property type="entry name" value="Retrotrans_gag_dom"/>
</dbReference>
<dbReference type="Pfam" id="PF03732">
    <property type="entry name" value="Retrotrans_gag"/>
    <property type="match status" value="1"/>
</dbReference>
<name>A0AA88ALJ2_FICCA</name>
<feature type="domain" description="Retrotransposon gag" evidence="1">
    <location>
        <begin position="76"/>
        <end position="139"/>
    </location>
</feature>
<dbReference type="AlphaFoldDB" id="A0AA88ALJ2"/>
<comment type="caution">
    <text evidence="2">The sequence shown here is derived from an EMBL/GenBank/DDBJ whole genome shotgun (WGS) entry which is preliminary data.</text>
</comment>
<organism evidence="2 3">
    <name type="scientific">Ficus carica</name>
    <name type="common">Common fig</name>
    <dbReference type="NCBI Taxonomy" id="3494"/>
    <lineage>
        <taxon>Eukaryota</taxon>
        <taxon>Viridiplantae</taxon>
        <taxon>Streptophyta</taxon>
        <taxon>Embryophyta</taxon>
        <taxon>Tracheophyta</taxon>
        <taxon>Spermatophyta</taxon>
        <taxon>Magnoliopsida</taxon>
        <taxon>eudicotyledons</taxon>
        <taxon>Gunneridae</taxon>
        <taxon>Pentapetalae</taxon>
        <taxon>rosids</taxon>
        <taxon>fabids</taxon>
        <taxon>Rosales</taxon>
        <taxon>Moraceae</taxon>
        <taxon>Ficeae</taxon>
        <taxon>Ficus</taxon>
    </lineage>
</organism>
<dbReference type="Proteomes" id="UP001187192">
    <property type="component" value="Unassembled WGS sequence"/>
</dbReference>
<keyword evidence="3" id="KW-1185">Reference proteome</keyword>
<protein>
    <recommendedName>
        <fullName evidence="1">Retrotransposon gag domain-containing protein</fullName>
    </recommendedName>
</protein>
<evidence type="ECO:0000313" key="2">
    <source>
        <dbReference type="EMBL" id="GMN46246.1"/>
    </source>
</evidence>
<dbReference type="PANTHER" id="PTHR33223">
    <property type="entry name" value="CCHC-TYPE DOMAIN-CONTAINING PROTEIN"/>
    <property type="match status" value="1"/>
</dbReference>
<reference evidence="2" key="1">
    <citation type="submission" date="2023-07" db="EMBL/GenBank/DDBJ databases">
        <title>draft genome sequence of fig (Ficus carica).</title>
        <authorList>
            <person name="Takahashi T."/>
            <person name="Nishimura K."/>
        </authorList>
    </citation>
    <scope>NUCLEOTIDE SEQUENCE</scope>
</reference>
<evidence type="ECO:0000259" key="1">
    <source>
        <dbReference type="Pfam" id="PF03732"/>
    </source>
</evidence>
<dbReference type="PANTHER" id="PTHR33223:SF10">
    <property type="entry name" value="AMINOTRANSFERASE-LIKE PLANT MOBILE DOMAIN-CONTAINING PROTEIN"/>
    <property type="match status" value="1"/>
</dbReference>
<sequence>MDYSKSEQSIRPSPPTIMAVLYPARFKLPKIVPYDGSTDADEYLENYQSHMLIQNVNEATIYKAFCLIVTGTVIMQLSDAFSAVFFNLKTRKKETLYLFRIKQGENEPLKGYLDRFDKAIMQVKNGSDDTLIQAFREGVGEKKLLWTIAYDVPPTFVHLRGIVQKHAETKEYIRGWNSLLEETS</sequence>
<gene>
    <name evidence="2" type="ORF">TIFTF001_015433</name>
</gene>